<dbReference type="AlphaFoldDB" id="A0A449B579"/>
<keyword evidence="1" id="KW-0067">ATP-binding</keyword>
<dbReference type="GO" id="GO:0004386">
    <property type="term" value="F:helicase activity"/>
    <property type="evidence" value="ECO:0007669"/>
    <property type="project" value="UniProtKB-KW"/>
</dbReference>
<organism evidence="1 2">
    <name type="scientific">Mycoplasmopsis maculosa</name>
    <dbReference type="NCBI Taxonomy" id="114885"/>
    <lineage>
        <taxon>Bacteria</taxon>
        <taxon>Bacillati</taxon>
        <taxon>Mycoplasmatota</taxon>
        <taxon>Mycoplasmoidales</taxon>
        <taxon>Metamycoplasmataceae</taxon>
        <taxon>Mycoplasmopsis</taxon>
    </lineage>
</organism>
<dbReference type="KEGG" id="mmau:NCTC10168_00698"/>
<dbReference type="OrthoDB" id="5293449at2"/>
<keyword evidence="1" id="KW-0347">Helicase</keyword>
<proteinExistence type="predicted"/>
<keyword evidence="1" id="KW-0547">Nucleotide-binding</keyword>
<dbReference type="EMBL" id="LR215037">
    <property type="protein sequence ID" value="VEU75764.1"/>
    <property type="molecule type" value="Genomic_DNA"/>
</dbReference>
<keyword evidence="2" id="KW-1185">Reference proteome</keyword>
<evidence type="ECO:0000313" key="1">
    <source>
        <dbReference type="EMBL" id="VEU75764.1"/>
    </source>
</evidence>
<dbReference type="RefSeq" id="WP_129647138.1">
    <property type="nucleotide sequence ID" value="NZ_LR215037.1"/>
</dbReference>
<keyword evidence="1" id="KW-0378">Hydrolase</keyword>
<sequence>MKFYQYGTVYKSRNNKIILDAYGTGYLINVINANNFNNNEKQKVYIIEVPKTNEMYGFKEYHDYLIFKSLLDIKELQHYRAIKLLREANSFEICKAILEEDSDSFKKWGLQTSLALKIISRLGKIAIFIIDNYLNKKEETDIQTNLEQNNKNIHDIDLDLSPFNM</sequence>
<protein>
    <submittedName>
        <fullName evidence="1">Holliday junction DNA helicase RuvA</fullName>
    </submittedName>
</protein>
<reference evidence="1 2" key="1">
    <citation type="submission" date="2019-01" db="EMBL/GenBank/DDBJ databases">
        <authorList>
            <consortium name="Pathogen Informatics"/>
        </authorList>
    </citation>
    <scope>NUCLEOTIDE SEQUENCE [LARGE SCALE GENOMIC DNA]</scope>
    <source>
        <strain evidence="1 2">NCTC10168</strain>
    </source>
</reference>
<name>A0A449B579_9BACT</name>
<evidence type="ECO:0000313" key="2">
    <source>
        <dbReference type="Proteomes" id="UP000290243"/>
    </source>
</evidence>
<gene>
    <name evidence="1" type="ORF">NCTC10168_00698</name>
</gene>
<dbReference type="Proteomes" id="UP000290243">
    <property type="component" value="Chromosome"/>
</dbReference>
<accession>A0A449B579</accession>